<accession>A0A9Q0TGE0</accession>
<dbReference type="AlphaFoldDB" id="A0A9Q0TGE0"/>
<reference evidence="1" key="2">
    <citation type="journal article" date="2023" name="Int. J. Mol. Sci.">
        <title>De Novo Assembly and Annotation of 11 Diverse Shrub Willow (Salix) Genomes Reveals Novel Gene Organization in Sex-Linked Regions.</title>
        <authorList>
            <person name="Hyden B."/>
            <person name="Feng K."/>
            <person name="Yates T.B."/>
            <person name="Jawdy S."/>
            <person name="Cereghino C."/>
            <person name="Smart L.B."/>
            <person name="Muchero W."/>
        </authorList>
    </citation>
    <scope>NUCLEOTIDE SEQUENCE</scope>
    <source>
        <tissue evidence="1">Shoot tip</tissue>
    </source>
</reference>
<name>A0A9Q0TGE0_9ROSI</name>
<comment type="caution">
    <text evidence="1">The sequence shown here is derived from an EMBL/GenBank/DDBJ whole genome shotgun (WGS) entry which is preliminary data.</text>
</comment>
<keyword evidence="2" id="KW-1185">Reference proteome</keyword>
<organism evidence="1 2">
    <name type="scientific">Salix koriyanagi</name>
    <dbReference type="NCBI Taxonomy" id="2511006"/>
    <lineage>
        <taxon>Eukaryota</taxon>
        <taxon>Viridiplantae</taxon>
        <taxon>Streptophyta</taxon>
        <taxon>Embryophyta</taxon>
        <taxon>Tracheophyta</taxon>
        <taxon>Spermatophyta</taxon>
        <taxon>Magnoliopsida</taxon>
        <taxon>eudicotyledons</taxon>
        <taxon>Gunneridae</taxon>
        <taxon>Pentapetalae</taxon>
        <taxon>rosids</taxon>
        <taxon>fabids</taxon>
        <taxon>Malpighiales</taxon>
        <taxon>Salicaceae</taxon>
        <taxon>Saliceae</taxon>
        <taxon>Salix</taxon>
    </lineage>
</organism>
<protein>
    <submittedName>
        <fullName evidence="1">Uncharacterized protein</fullName>
    </submittedName>
</protein>
<evidence type="ECO:0000313" key="1">
    <source>
        <dbReference type="EMBL" id="KAJ6711065.1"/>
    </source>
</evidence>
<dbReference type="Proteomes" id="UP001151752">
    <property type="component" value="Chromosome 2"/>
</dbReference>
<dbReference type="EMBL" id="JAPFFM010000015">
    <property type="protein sequence ID" value="KAJ6711065.1"/>
    <property type="molecule type" value="Genomic_DNA"/>
</dbReference>
<sequence length="120" mass="13875">MSVWFPNFTLHEEQGSRHFVGEAEKDGEQLFFSRFWGDRAEFLRSQHGARMDTIISLKSFVPVLILLQLPGNIRSKIPEKLSRPAWSRSDEVSTLTTRQGLSGSLILYRNPEPEKWSCEH</sequence>
<gene>
    <name evidence="1" type="ORF">OIU74_011846</name>
</gene>
<evidence type="ECO:0000313" key="2">
    <source>
        <dbReference type="Proteomes" id="UP001151752"/>
    </source>
</evidence>
<reference evidence="1" key="1">
    <citation type="submission" date="2022-11" db="EMBL/GenBank/DDBJ databases">
        <authorList>
            <person name="Hyden B.L."/>
            <person name="Feng K."/>
            <person name="Yates T."/>
            <person name="Jawdy S."/>
            <person name="Smart L.B."/>
            <person name="Muchero W."/>
        </authorList>
    </citation>
    <scope>NUCLEOTIDE SEQUENCE</scope>
    <source>
        <tissue evidence="1">Shoot tip</tissue>
    </source>
</reference>
<proteinExistence type="predicted"/>